<dbReference type="PANTHER" id="PTHR23389:SF9">
    <property type="entry name" value="DNA LIGASE"/>
    <property type="match status" value="1"/>
</dbReference>
<dbReference type="InterPro" id="IPR018239">
    <property type="entry name" value="DNA_ligase_AS"/>
</dbReference>
<feature type="binding site" evidence="15">
    <location>
        <position position="415"/>
    </location>
    <ligand>
        <name>Zn(2+)</name>
        <dbReference type="ChEBI" id="CHEBI:29105"/>
    </ligand>
</feature>
<comment type="similarity">
    <text evidence="14 15">Belongs to the NAD-dependent DNA ligase family. LigA subfamily.</text>
</comment>
<dbReference type="NCBIfam" id="TIGR00575">
    <property type="entry name" value="dnlj"/>
    <property type="match status" value="1"/>
</dbReference>
<feature type="domain" description="BRCT" evidence="17">
    <location>
        <begin position="610"/>
        <end position="697"/>
    </location>
</feature>
<dbReference type="Proteomes" id="UP000021816">
    <property type="component" value="Unassembled WGS sequence"/>
</dbReference>
<organism evidence="18 19">
    <name type="scientific">Candidatus Accumulibacter appositus</name>
    <dbReference type="NCBI Taxonomy" id="1454003"/>
    <lineage>
        <taxon>Bacteria</taxon>
        <taxon>Pseudomonadati</taxon>
        <taxon>Pseudomonadota</taxon>
        <taxon>Betaproteobacteria</taxon>
        <taxon>Candidatus Accumulibacter</taxon>
    </lineage>
</organism>
<evidence type="ECO:0000259" key="17">
    <source>
        <dbReference type="PROSITE" id="PS50172"/>
    </source>
</evidence>
<evidence type="ECO:0000256" key="5">
    <source>
        <dbReference type="ARBA" id="ARBA00022705"/>
    </source>
</evidence>
<dbReference type="FunFam" id="1.10.150.20:FF:000006">
    <property type="entry name" value="DNA ligase"/>
    <property type="match status" value="1"/>
</dbReference>
<keyword evidence="5 15" id="KW-0235">DNA replication</keyword>
<comment type="function">
    <text evidence="1 15">DNA ligase that catalyzes the formation of phosphodiester linkages between 5'-phosphoryl and 3'-hydroxyl groups in double-stranded DNA using NAD as a coenzyme and as the energy source for the reaction. It is essential for DNA replication and repair of damaged DNA.</text>
</comment>
<proteinExistence type="inferred from homology"/>
<evidence type="ECO:0000256" key="14">
    <source>
        <dbReference type="ARBA" id="ARBA00060881"/>
    </source>
</evidence>
<feature type="binding site" evidence="15">
    <location>
        <begin position="80"/>
        <end position="81"/>
    </location>
    <ligand>
        <name>NAD(+)</name>
        <dbReference type="ChEBI" id="CHEBI:57540"/>
    </ligand>
</feature>
<evidence type="ECO:0000256" key="6">
    <source>
        <dbReference type="ARBA" id="ARBA00022723"/>
    </source>
</evidence>
<dbReference type="InterPro" id="IPR012340">
    <property type="entry name" value="NA-bd_OB-fold"/>
</dbReference>
<dbReference type="InterPro" id="IPR013839">
    <property type="entry name" value="DNAligase_adenylation"/>
</dbReference>
<dbReference type="PROSITE" id="PS01055">
    <property type="entry name" value="DNA_LIGASE_N1"/>
    <property type="match status" value="1"/>
</dbReference>
<dbReference type="InterPro" id="IPR001357">
    <property type="entry name" value="BRCT_dom"/>
</dbReference>
<dbReference type="Pfam" id="PF03119">
    <property type="entry name" value="DNA_ligase_ZBD"/>
    <property type="match status" value="1"/>
</dbReference>
<dbReference type="SUPFAM" id="SSF47781">
    <property type="entry name" value="RuvA domain 2-like"/>
    <property type="match status" value="1"/>
</dbReference>
<dbReference type="InterPro" id="IPR003583">
    <property type="entry name" value="Hlx-hairpin-Hlx_DNA-bd_motif"/>
</dbReference>
<evidence type="ECO:0000256" key="12">
    <source>
        <dbReference type="ARBA" id="ARBA00023211"/>
    </source>
</evidence>
<dbReference type="SUPFAM" id="SSF56091">
    <property type="entry name" value="DNA ligase/mRNA capping enzyme, catalytic domain"/>
    <property type="match status" value="1"/>
</dbReference>
<evidence type="ECO:0000256" key="11">
    <source>
        <dbReference type="ARBA" id="ARBA00023204"/>
    </source>
</evidence>
<evidence type="ECO:0000256" key="10">
    <source>
        <dbReference type="ARBA" id="ARBA00023027"/>
    </source>
</evidence>
<dbReference type="Pfam" id="PF01653">
    <property type="entry name" value="DNA_ligase_aden"/>
    <property type="match status" value="1"/>
</dbReference>
<feature type="binding site" evidence="15">
    <location>
        <position position="141"/>
    </location>
    <ligand>
        <name>NAD(+)</name>
        <dbReference type="ChEBI" id="CHEBI:57540"/>
    </ligand>
</feature>
<dbReference type="GO" id="GO:0003911">
    <property type="term" value="F:DNA ligase (NAD+) activity"/>
    <property type="evidence" value="ECO:0007669"/>
    <property type="project" value="UniProtKB-UniRule"/>
</dbReference>
<dbReference type="InterPro" id="IPR041663">
    <property type="entry name" value="DisA/LigA_HHH"/>
</dbReference>
<dbReference type="SMART" id="SM00292">
    <property type="entry name" value="BRCT"/>
    <property type="match status" value="1"/>
</dbReference>
<evidence type="ECO:0000256" key="9">
    <source>
        <dbReference type="ARBA" id="ARBA00022842"/>
    </source>
</evidence>
<evidence type="ECO:0000256" key="7">
    <source>
        <dbReference type="ARBA" id="ARBA00022763"/>
    </source>
</evidence>
<dbReference type="Pfam" id="PF00533">
    <property type="entry name" value="BRCT"/>
    <property type="match status" value="1"/>
</dbReference>
<dbReference type="Gene3D" id="1.10.287.610">
    <property type="entry name" value="Helix hairpin bin"/>
    <property type="match status" value="1"/>
</dbReference>
<dbReference type="InterPro" id="IPR001679">
    <property type="entry name" value="DNA_ligase"/>
</dbReference>
<dbReference type="FunFam" id="1.10.287.610:FF:000002">
    <property type="entry name" value="DNA ligase"/>
    <property type="match status" value="1"/>
</dbReference>
<dbReference type="CDD" id="cd00114">
    <property type="entry name" value="LIGANc"/>
    <property type="match status" value="1"/>
</dbReference>
<dbReference type="GO" id="GO:0046872">
    <property type="term" value="F:metal ion binding"/>
    <property type="evidence" value="ECO:0007669"/>
    <property type="project" value="UniProtKB-KW"/>
</dbReference>
<dbReference type="CDD" id="cd17748">
    <property type="entry name" value="BRCT_DNA_ligase_like"/>
    <property type="match status" value="1"/>
</dbReference>
<feature type="binding site" evidence="15">
    <location>
        <position position="321"/>
    </location>
    <ligand>
        <name>NAD(+)</name>
        <dbReference type="ChEBI" id="CHEBI:57540"/>
    </ligand>
</feature>
<evidence type="ECO:0000256" key="15">
    <source>
        <dbReference type="HAMAP-Rule" id="MF_01588"/>
    </source>
</evidence>
<evidence type="ECO:0000256" key="4">
    <source>
        <dbReference type="ARBA" id="ARBA00022598"/>
    </source>
</evidence>
<dbReference type="PROSITE" id="PS01056">
    <property type="entry name" value="DNA_LIGASE_N2"/>
    <property type="match status" value="1"/>
</dbReference>
<dbReference type="InterPro" id="IPR004150">
    <property type="entry name" value="NAD_DNA_ligase_OB"/>
</dbReference>
<dbReference type="AlphaFoldDB" id="A0A011PN37"/>
<dbReference type="SUPFAM" id="SSF50249">
    <property type="entry name" value="Nucleic acid-binding proteins"/>
    <property type="match status" value="1"/>
</dbReference>
<dbReference type="InterPro" id="IPR013840">
    <property type="entry name" value="DNAligase_N"/>
</dbReference>
<evidence type="ECO:0000256" key="16">
    <source>
        <dbReference type="RuleBase" id="RU000618"/>
    </source>
</evidence>
<evidence type="ECO:0000256" key="1">
    <source>
        <dbReference type="ARBA" id="ARBA00004067"/>
    </source>
</evidence>
<keyword evidence="8 15" id="KW-0862">Zinc</keyword>
<dbReference type="PROSITE" id="PS50172">
    <property type="entry name" value="BRCT"/>
    <property type="match status" value="1"/>
</dbReference>
<keyword evidence="7 15" id="KW-0227">DNA damage</keyword>
<dbReference type="Gene3D" id="3.40.50.10190">
    <property type="entry name" value="BRCT domain"/>
    <property type="match status" value="1"/>
</dbReference>
<dbReference type="PANTHER" id="PTHR23389">
    <property type="entry name" value="CHROMOSOME TRANSMISSION FIDELITY FACTOR 18"/>
    <property type="match status" value="1"/>
</dbReference>
<dbReference type="InterPro" id="IPR010994">
    <property type="entry name" value="RuvA_2-like"/>
</dbReference>
<dbReference type="SMART" id="SM00532">
    <property type="entry name" value="LIGANc"/>
    <property type="match status" value="1"/>
</dbReference>
<dbReference type="Gene3D" id="2.40.50.140">
    <property type="entry name" value="Nucleic acid-binding proteins"/>
    <property type="match status" value="1"/>
</dbReference>
<keyword evidence="6 15" id="KW-0479">Metal-binding</keyword>
<dbReference type="NCBIfam" id="NF005932">
    <property type="entry name" value="PRK07956.1"/>
    <property type="match status" value="1"/>
</dbReference>
<dbReference type="EC" id="6.5.1.2" evidence="2 15"/>
<dbReference type="GO" id="GO:0006281">
    <property type="term" value="P:DNA repair"/>
    <property type="evidence" value="ECO:0007669"/>
    <property type="project" value="UniProtKB-KW"/>
</dbReference>
<evidence type="ECO:0000256" key="2">
    <source>
        <dbReference type="ARBA" id="ARBA00012722"/>
    </source>
</evidence>
<feature type="binding site" evidence="15">
    <location>
        <begin position="31"/>
        <end position="35"/>
    </location>
    <ligand>
        <name>NAD(+)</name>
        <dbReference type="ChEBI" id="CHEBI:57540"/>
    </ligand>
</feature>
<comment type="caution">
    <text evidence="15">Lacks conserved residue(s) required for the propagation of feature annotation.</text>
</comment>
<dbReference type="Pfam" id="PF12826">
    <property type="entry name" value="HHH_2"/>
    <property type="match status" value="1"/>
</dbReference>
<evidence type="ECO:0000313" key="19">
    <source>
        <dbReference type="Proteomes" id="UP000021816"/>
    </source>
</evidence>
<accession>A0A011PN37</accession>
<keyword evidence="9 15" id="KW-0460">Magnesium</keyword>
<keyword evidence="12 15" id="KW-0464">Manganese</keyword>
<keyword evidence="4 15" id="KW-0436">Ligase</keyword>
<dbReference type="PATRIC" id="fig|1454003.3.peg.3243"/>
<comment type="cofactor">
    <cofactor evidence="15">
        <name>Mg(2+)</name>
        <dbReference type="ChEBI" id="CHEBI:18420"/>
    </cofactor>
    <cofactor evidence="15">
        <name>Mn(2+)</name>
        <dbReference type="ChEBI" id="CHEBI:29035"/>
    </cofactor>
</comment>
<dbReference type="GO" id="GO:0005829">
    <property type="term" value="C:cytosol"/>
    <property type="evidence" value="ECO:0007669"/>
    <property type="project" value="TreeGrafter"/>
</dbReference>
<comment type="caution">
    <text evidence="18">The sequence shown here is derived from an EMBL/GenBank/DDBJ whole genome shotgun (WGS) entry which is preliminary data.</text>
</comment>
<dbReference type="EMBL" id="JEMX01000076">
    <property type="protein sequence ID" value="EXI78280.1"/>
    <property type="molecule type" value="Genomic_DNA"/>
</dbReference>
<evidence type="ECO:0000256" key="3">
    <source>
        <dbReference type="ARBA" id="ARBA00013308"/>
    </source>
</evidence>
<evidence type="ECO:0000256" key="13">
    <source>
        <dbReference type="ARBA" id="ARBA00034005"/>
    </source>
</evidence>
<keyword evidence="10 15" id="KW-0520">NAD</keyword>
<keyword evidence="11 15" id="KW-0234">DNA repair</keyword>
<dbReference type="Gene3D" id="3.30.470.30">
    <property type="entry name" value="DNA ligase/mRNA capping enzyme"/>
    <property type="match status" value="1"/>
</dbReference>
<feature type="binding site" evidence="15">
    <location>
        <position position="449"/>
    </location>
    <ligand>
        <name>Zn(2+)</name>
        <dbReference type="ChEBI" id="CHEBI:29105"/>
    </ligand>
</feature>
<dbReference type="GO" id="GO:0003677">
    <property type="term" value="F:DNA binding"/>
    <property type="evidence" value="ECO:0007669"/>
    <property type="project" value="InterPro"/>
</dbReference>
<evidence type="ECO:0000256" key="8">
    <source>
        <dbReference type="ARBA" id="ARBA00022833"/>
    </source>
</evidence>
<feature type="binding site" evidence="15">
    <location>
        <position position="297"/>
    </location>
    <ligand>
        <name>NAD(+)</name>
        <dbReference type="ChEBI" id="CHEBI:57540"/>
    </ligand>
</feature>
<dbReference type="FunFam" id="2.40.50.140:FF:000012">
    <property type="entry name" value="DNA ligase"/>
    <property type="match status" value="1"/>
</dbReference>
<dbReference type="HAMAP" id="MF_01588">
    <property type="entry name" value="DNA_ligase_A"/>
    <property type="match status" value="1"/>
</dbReference>
<dbReference type="Pfam" id="PF03120">
    <property type="entry name" value="OB_DNA_ligase"/>
    <property type="match status" value="1"/>
</dbReference>
<feature type="binding site" evidence="15">
    <location>
        <position position="178"/>
    </location>
    <ligand>
        <name>NAD(+)</name>
        <dbReference type="ChEBI" id="CHEBI:57540"/>
    </ligand>
</feature>
<dbReference type="FunFam" id="1.10.150.20:FF:000007">
    <property type="entry name" value="DNA ligase"/>
    <property type="match status" value="1"/>
</dbReference>
<name>A0A011PN37_9PROT</name>
<dbReference type="STRING" id="1454003.AW10_03188"/>
<feature type="binding site" evidence="15">
    <location>
        <position position="118"/>
    </location>
    <ligand>
        <name>NAD(+)</name>
        <dbReference type="ChEBI" id="CHEBI:57540"/>
    </ligand>
</feature>
<dbReference type="GO" id="GO:0006260">
    <property type="term" value="P:DNA replication"/>
    <property type="evidence" value="ECO:0007669"/>
    <property type="project" value="UniProtKB-KW"/>
</dbReference>
<sequence>MSAGDRVQVLREAIERHNRAYYALDAPLIGDAEYDRLFAELQALEAEHPELLSVDSPTQRVGAAPLPEFAALTHATPMLSLNNAFADDEVAAFDRRVREGLASVGAVELGNEVNYSAEPKFDGLAVSLSYQDGRLLRGATRGDGSTGEDVTANLRTLRSIPLRLQGSDWPAVLEVRGEVLMLRSDFAQMNERQREKGEKEFVNPRNAAAGSLRQLDPRITATRPLRFFAYGVGVAAGTTAGLPATHSELLDRLAAWGFPVARERRRVLGLAGLLTYYAEIGRQRSALPYDIDGVVYKVDELAAQARLGFVSRAPRFALAHKFAAEEAETELLDISIQVGRTGALTPVARLKPVFVGGVTVINATLHNEDEIRRKDVHIGDTVVVRRAGDVIPEVVRVLPEKRPAAARRFSMPQNCPVCGSSVVRSEDEKGERDVKGVAVVARCSGGLYCPAQRKQALLHFASRRAMDIEGLGDKLVEQLVDNAIVRTPADLYQLGVVALAKLERLAEKSAGNLLAAIEKSKQTTLARFIYALGIRNVGEATARELARHFGALERLLAADEAQLLQVPEVGPIVAQGIRQFCSEPHNQTVIEQLRAAGVSWSESEAAAASAGVGAVAGKVFVLTGALPTLTRDAAAQLIIAAGGKVTASVSKKTDFVVAGAEAGSKLEKAQLLGVSVIDEGQLLAMLQAGPLAAPESQ</sequence>
<feature type="active site" description="N6-AMP-lysine intermediate" evidence="15">
    <location>
        <position position="120"/>
    </location>
</feature>
<reference evidence="18 19" key="1">
    <citation type="submission" date="2014-02" db="EMBL/GenBank/DDBJ databases">
        <title>Expanding our view of genomic diversity in Candidatus Accumulibacter clades.</title>
        <authorList>
            <person name="Skennerton C.T."/>
            <person name="Barr J.J."/>
            <person name="Slater F.R."/>
            <person name="Bond P.L."/>
            <person name="Tyson G.W."/>
        </authorList>
    </citation>
    <scope>NUCLEOTIDE SEQUENCE [LARGE SCALE GENOMIC DNA]</scope>
    <source>
        <strain evidence="19">BA-92</strain>
    </source>
</reference>
<evidence type="ECO:0000313" key="18">
    <source>
        <dbReference type="EMBL" id="EXI78280.1"/>
    </source>
</evidence>
<dbReference type="Gene3D" id="6.20.10.30">
    <property type="match status" value="1"/>
</dbReference>
<dbReference type="Pfam" id="PF14520">
    <property type="entry name" value="HHH_5"/>
    <property type="match status" value="1"/>
</dbReference>
<comment type="catalytic activity">
    <reaction evidence="13 15 16">
        <text>NAD(+) + (deoxyribonucleotide)n-3'-hydroxyl + 5'-phospho-(deoxyribonucleotide)m = (deoxyribonucleotide)n+m + AMP + beta-nicotinamide D-nucleotide.</text>
        <dbReference type="EC" id="6.5.1.2"/>
    </reaction>
</comment>
<dbReference type="PIRSF" id="PIRSF001604">
    <property type="entry name" value="LigA"/>
    <property type="match status" value="1"/>
</dbReference>
<dbReference type="InterPro" id="IPR033136">
    <property type="entry name" value="DNA_ligase_CS"/>
</dbReference>
<dbReference type="Gene3D" id="1.10.150.20">
    <property type="entry name" value="5' to 3' exonuclease, C-terminal subdomain"/>
    <property type="match status" value="2"/>
</dbReference>
<dbReference type="SMART" id="SM00278">
    <property type="entry name" value="HhH1"/>
    <property type="match status" value="4"/>
</dbReference>
<dbReference type="InterPro" id="IPR004149">
    <property type="entry name" value="Znf_DNAligase_C4"/>
</dbReference>
<protein>
    <recommendedName>
        <fullName evidence="3 15">DNA ligase</fullName>
        <ecNumber evidence="2 15">6.5.1.2</ecNumber>
    </recommendedName>
    <alternativeName>
        <fullName evidence="15">Polydeoxyribonucleotide synthase [NAD(+)]</fullName>
    </alternativeName>
</protein>
<dbReference type="InterPro" id="IPR036420">
    <property type="entry name" value="BRCT_dom_sf"/>
</dbReference>
<dbReference type="FunFam" id="3.30.470.30:FF:000001">
    <property type="entry name" value="DNA ligase"/>
    <property type="match status" value="1"/>
</dbReference>
<dbReference type="SUPFAM" id="SSF52113">
    <property type="entry name" value="BRCT domain"/>
    <property type="match status" value="1"/>
</dbReference>
<gene>
    <name evidence="15 18" type="primary">ligA</name>
    <name evidence="18" type="ORF">AW10_03188</name>
</gene>
<feature type="binding site" evidence="15">
    <location>
        <position position="418"/>
    </location>
    <ligand>
        <name>Zn(2+)</name>
        <dbReference type="ChEBI" id="CHEBI:29105"/>
    </ligand>
</feature>